<dbReference type="InterPro" id="IPR052698">
    <property type="entry name" value="MoCofactor_Util/Proc"/>
</dbReference>
<dbReference type="InterPro" id="IPR027051">
    <property type="entry name" value="XdhC_Rossmann_dom"/>
</dbReference>
<feature type="domain" description="XdhC Rossmann" evidence="2">
    <location>
        <begin position="157"/>
        <end position="275"/>
    </location>
</feature>
<organism evidence="3 4">
    <name type="scientific">Deinococcus cellulosilyticus (strain DSM 18568 / NBRC 106333 / KACC 11606 / 5516J-15)</name>
    <dbReference type="NCBI Taxonomy" id="1223518"/>
    <lineage>
        <taxon>Bacteria</taxon>
        <taxon>Thermotogati</taxon>
        <taxon>Deinococcota</taxon>
        <taxon>Deinococci</taxon>
        <taxon>Deinococcales</taxon>
        <taxon>Deinococcaceae</taxon>
        <taxon>Deinococcus</taxon>
    </lineage>
</organism>
<proteinExistence type="predicted"/>
<reference evidence="3 4" key="1">
    <citation type="submission" date="2019-07" db="EMBL/GenBank/DDBJ databases">
        <title>Whole genome shotgun sequence of Deinococcus cellulosilyticus NBRC 106333.</title>
        <authorList>
            <person name="Hosoyama A."/>
            <person name="Uohara A."/>
            <person name="Ohji S."/>
            <person name="Ichikawa N."/>
        </authorList>
    </citation>
    <scope>NUCLEOTIDE SEQUENCE [LARGE SCALE GENOMIC DNA]</scope>
    <source>
        <strain evidence="3 4">NBRC 106333</strain>
    </source>
</reference>
<dbReference type="Proteomes" id="UP000321306">
    <property type="component" value="Unassembled WGS sequence"/>
</dbReference>
<accession>A0A511N9M3</accession>
<dbReference type="AlphaFoldDB" id="A0A511N9M3"/>
<keyword evidence="4" id="KW-1185">Reference proteome</keyword>
<dbReference type="PANTHER" id="PTHR30388">
    <property type="entry name" value="ALDEHYDE OXIDOREDUCTASE MOLYBDENUM COFACTOR ASSEMBLY PROTEIN"/>
    <property type="match status" value="1"/>
</dbReference>
<gene>
    <name evidence="3" type="ORF">DC3_48510</name>
</gene>
<dbReference type="Pfam" id="PF02625">
    <property type="entry name" value="XdhC_CoxI"/>
    <property type="match status" value="1"/>
</dbReference>
<comment type="caution">
    <text evidence="3">The sequence shown here is derived from an EMBL/GenBank/DDBJ whole genome shotgun (WGS) entry which is preliminary data.</text>
</comment>
<name>A0A511N9M3_DEIC1</name>
<dbReference type="Pfam" id="PF13478">
    <property type="entry name" value="XdhC_C"/>
    <property type="match status" value="1"/>
</dbReference>
<sequence>MWRRGVPHALVTLVHSGEGLQNPPSRKVGARMWVAEDGHILGSVGFGSCVDQAARKQALEALWQQTPFLYRHHMENLTLEGSLSCTGNLTLWIEPVSGLFPCWKQAQNLLEQRTSCVLITRTHSTEHALTTNLKACPGRTHWDGQLFMERWDPPIRLLIAGENDVAQHLFALARMMDHQVEFFDPALHDPSSLDAFSALVITSHQYDQEVELLSQALKGPAGYLAVLSSASRAERLREYLQDLGVQDTERIYGPAGWDLGVSSSKAIALGILAELTAKIHTAAYRTENLEMARW</sequence>
<dbReference type="Gene3D" id="3.40.50.720">
    <property type="entry name" value="NAD(P)-binding Rossmann-like Domain"/>
    <property type="match status" value="1"/>
</dbReference>
<evidence type="ECO:0000313" key="4">
    <source>
        <dbReference type="Proteomes" id="UP000321306"/>
    </source>
</evidence>
<protein>
    <submittedName>
        <fullName evidence="3">Xanthine dehydrogenase</fullName>
    </submittedName>
</protein>
<evidence type="ECO:0000259" key="2">
    <source>
        <dbReference type="Pfam" id="PF13478"/>
    </source>
</evidence>
<feature type="domain" description="XdhC- CoxI" evidence="1">
    <location>
        <begin position="2"/>
        <end position="68"/>
    </location>
</feature>
<evidence type="ECO:0000313" key="3">
    <source>
        <dbReference type="EMBL" id="GEM49216.1"/>
    </source>
</evidence>
<dbReference type="EMBL" id="BJXB01000030">
    <property type="protein sequence ID" value="GEM49216.1"/>
    <property type="molecule type" value="Genomic_DNA"/>
</dbReference>
<dbReference type="InterPro" id="IPR003777">
    <property type="entry name" value="XdhC_CoxI"/>
</dbReference>
<dbReference type="PANTHER" id="PTHR30388:SF4">
    <property type="entry name" value="MOLYBDENUM COFACTOR INSERTION CHAPERONE PAOD"/>
    <property type="match status" value="1"/>
</dbReference>
<evidence type="ECO:0000259" key="1">
    <source>
        <dbReference type="Pfam" id="PF02625"/>
    </source>
</evidence>